<dbReference type="GO" id="GO:0030327">
    <property type="term" value="P:prenylated protein catabolic process"/>
    <property type="evidence" value="ECO:0007669"/>
    <property type="project" value="TreeGrafter"/>
</dbReference>
<evidence type="ECO:0000256" key="7">
    <source>
        <dbReference type="ARBA" id="ARBA00023180"/>
    </source>
</evidence>
<dbReference type="Pfam" id="PF07156">
    <property type="entry name" value="Prenylcys_lyase"/>
    <property type="match status" value="1"/>
</dbReference>
<evidence type="ECO:0000256" key="6">
    <source>
        <dbReference type="ARBA" id="ARBA00023002"/>
    </source>
</evidence>
<dbReference type="AlphaFoldDB" id="A0AAN9FIF2"/>
<evidence type="ECO:0000256" key="3">
    <source>
        <dbReference type="ARBA" id="ARBA00022630"/>
    </source>
</evidence>
<evidence type="ECO:0000313" key="10">
    <source>
        <dbReference type="Proteomes" id="UP001372338"/>
    </source>
</evidence>
<organism evidence="9 10">
    <name type="scientific">Crotalaria pallida</name>
    <name type="common">Smooth rattlebox</name>
    <name type="synonym">Crotalaria striata</name>
    <dbReference type="NCBI Taxonomy" id="3830"/>
    <lineage>
        <taxon>Eukaryota</taxon>
        <taxon>Viridiplantae</taxon>
        <taxon>Streptophyta</taxon>
        <taxon>Embryophyta</taxon>
        <taxon>Tracheophyta</taxon>
        <taxon>Spermatophyta</taxon>
        <taxon>Magnoliopsida</taxon>
        <taxon>eudicotyledons</taxon>
        <taxon>Gunneridae</taxon>
        <taxon>Pentapetalae</taxon>
        <taxon>rosids</taxon>
        <taxon>fabids</taxon>
        <taxon>Fabales</taxon>
        <taxon>Fabaceae</taxon>
        <taxon>Papilionoideae</taxon>
        <taxon>50 kb inversion clade</taxon>
        <taxon>genistoids sensu lato</taxon>
        <taxon>core genistoids</taxon>
        <taxon>Crotalarieae</taxon>
        <taxon>Crotalaria</taxon>
    </lineage>
</organism>
<keyword evidence="5" id="KW-0274">FAD</keyword>
<evidence type="ECO:0000313" key="9">
    <source>
        <dbReference type="EMBL" id="KAK7275086.1"/>
    </source>
</evidence>
<dbReference type="SUPFAM" id="SSF51905">
    <property type="entry name" value="FAD/NAD(P)-binding domain"/>
    <property type="match status" value="1"/>
</dbReference>
<accession>A0AAN9FIF2</accession>
<keyword evidence="10" id="KW-1185">Reference proteome</keyword>
<gene>
    <name evidence="9" type="ORF">RIF29_16193</name>
</gene>
<dbReference type="InterPro" id="IPR036188">
    <property type="entry name" value="FAD/NAD-bd_sf"/>
</dbReference>
<dbReference type="GO" id="GO:0030328">
    <property type="term" value="P:prenylcysteine catabolic process"/>
    <property type="evidence" value="ECO:0007669"/>
    <property type="project" value="InterPro"/>
</dbReference>
<dbReference type="Pfam" id="PF13450">
    <property type="entry name" value="NAD_binding_8"/>
    <property type="match status" value="1"/>
</dbReference>
<keyword evidence="4" id="KW-0732">Signal</keyword>
<dbReference type="PANTHER" id="PTHR15944:SF0">
    <property type="entry name" value="PRENYLCYSTEINE LYASE DOMAIN-CONTAINING PROTEIN"/>
    <property type="match status" value="1"/>
</dbReference>
<dbReference type="PIRSF" id="PIRSF036292">
    <property type="entry name" value="Prenylcysteine_oxidase"/>
    <property type="match status" value="1"/>
</dbReference>
<dbReference type="InterPro" id="IPR010795">
    <property type="entry name" value="Prenylcys_lyase"/>
</dbReference>
<dbReference type="InterPro" id="IPR017046">
    <property type="entry name" value="Prenylcysteine_Oxase1"/>
</dbReference>
<dbReference type="EMBL" id="JAYWIO010000003">
    <property type="protein sequence ID" value="KAK7275086.1"/>
    <property type="molecule type" value="Genomic_DNA"/>
</dbReference>
<protein>
    <recommendedName>
        <fullName evidence="8">Prenylcysteine lyase domain-containing protein</fullName>
    </recommendedName>
</protein>
<evidence type="ECO:0000256" key="2">
    <source>
        <dbReference type="ARBA" id="ARBA00009967"/>
    </source>
</evidence>
<dbReference type="FunFam" id="3.50.50.60:FF:000430">
    <property type="entry name" value="Farnesylcysteine lyase"/>
    <property type="match status" value="1"/>
</dbReference>
<reference evidence="9 10" key="1">
    <citation type="submission" date="2024-01" db="EMBL/GenBank/DDBJ databases">
        <title>The genomes of 5 underutilized Papilionoideae crops provide insights into root nodulation and disease resistanc.</title>
        <authorList>
            <person name="Yuan L."/>
        </authorList>
    </citation>
    <scope>NUCLEOTIDE SEQUENCE [LARGE SCALE GENOMIC DNA]</scope>
    <source>
        <strain evidence="9">ZHUSHIDOU_FW_LH</strain>
        <tissue evidence="9">Leaf</tissue>
    </source>
</reference>
<evidence type="ECO:0000259" key="8">
    <source>
        <dbReference type="Pfam" id="PF07156"/>
    </source>
</evidence>
<evidence type="ECO:0000256" key="5">
    <source>
        <dbReference type="ARBA" id="ARBA00022827"/>
    </source>
</evidence>
<name>A0AAN9FIF2_CROPI</name>
<evidence type="ECO:0000256" key="4">
    <source>
        <dbReference type="ARBA" id="ARBA00022729"/>
    </source>
</evidence>
<evidence type="ECO:0000256" key="1">
    <source>
        <dbReference type="ARBA" id="ARBA00001974"/>
    </source>
</evidence>
<keyword evidence="3" id="KW-0285">Flavoprotein</keyword>
<dbReference type="PANTHER" id="PTHR15944">
    <property type="entry name" value="FARNESYLCYSTEINE LYASE"/>
    <property type="match status" value="1"/>
</dbReference>
<keyword evidence="6" id="KW-0560">Oxidoreductase</keyword>
<dbReference type="GO" id="GO:0001735">
    <property type="term" value="F:prenylcysteine oxidase activity"/>
    <property type="evidence" value="ECO:0007669"/>
    <property type="project" value="InterPro"/>
</dbReference>
<sequence>MVLTPSDVPTTTVCIIGAGIGGSSVAHFLRKYYPNSTPFTKILIFEKNPVVGGRMATVTIGGHTFEAGASILHPKNLHAASYAKLLNLKVKQYSSKSPSLGIWDGNKLVFNSVNIATSSSSCCNIPLIDKLGFLATHVTRLFLRYGVRSFLKTKNLVDYAVERFSKYYEGGESRPVFETVDDMLKWAGLYHLTTTTLKDELLDAGSSPLFIDELVNVITRVNYGQSVRMSALAGTISIAGSSAAGVWSIKGGNWKIAAGLIKESNAVLRLNEEIDGVARVGDCYELKSTKGKRYKCDVVVVATPLDELNIRFTPPISPIPERKLQHTYATFVWGLLNHEYFGLKCESEVPEVLGTVEDPDLPFSCIAIIKEHNEKEFTYKIFSRQPMEDTLLDRMFSVRKETVRKNWAAYPQYHAPEVFAPFILDGRHLYYVNAFENAASTMETSAVAAENIARLILSRYFKAK</sequence>
<comment type="cofactor">
    <cofactor evidence="1">
        <name>FAD</name>
        <dbReference type="ChEBI" id="CHEBI:57692"/>
    </cofactor>
</comment>
<feature type="domain" description="Prenylcysteine lyase" evidence="8">
    <location>
        <begin position="137"/>
        <end position="461"/>
    </location>
</feature>
<proteinExistence type="inferred from homology"/>
<keyword evidence="7" id="KW-0325">Glycoprotein</keyword>
<comment type="similarity">
    <text evidence="2">Belongs to the prenylcysteine oxidase family.</text>
</comment>
<dbReference type="Gene3D" id="3.50.50.60">
    <property type="entry name" value="FAD/NAD(P)-binding domain"/>
    <property type="match status" value="2"/>
</dbReference>
<dbReference type="Proteomes" id="UP001372338">
    <property type="component" value="Unassembled WGS sequence"/>
</dbReference>
<comment type="caution">
    <text evidence="9">The sequence shown here is derived from an EMBL/GenBank/DDBJ whole genome shotgun (WGS) entry which is preliminary data.</text>
</comment>